<protein>
    <recommendedName>
        <fullName evidence="5">Prepilin-type N-terminal cleavage/methylation domain-containing protein</fullName>
    </recommendedName>
</protein>
<feature type="transmembrane region" description="Helical" evidence="2">
    <location>
        <begin position="32"/>
        <end position="54"/>
    </location>
</feature>
<keyword evidence="2" id="KW-0472">Membrane</keyword>
<dbReference type="Proteomes" id="UP000320730">
    <property type="component" value="Unassembled WGS sequence"/>
</dbReference>
<gene>
    <name evidence="3" type="ORF">EWV40_10535</name>
</gene>
<reference evidence="3 4" key="1">
    <citation type="submission" date="2019-01" db="EMBL/GenBank/DDBJ databases">
        <title>Coherence of Microcystis species and biogeography revealed through population genomics.</title>
        <authorList>
            <person name="Perez-Carrascal O.M."/>
            <person name="Terrat Y."/>
            <person name="Giani A."/>
            <person name="Fortin N."/>
            <person name="Tromas N."/>
            <person name="Shapiro B.J."/>
        </authorList>
    </citation>
    <scope>NUCLEOTIDE SEQUENCE [LARGE SCALE GENOMIC DNA]</scope>
    <source>
        <strain evidence="3">Mf_WU_F_19750830_S460</strain>
    </source>
</reference>
<organism evidence="3 4">
    <name type="scientific">Microcystis flos-aquae Mf_WU_F_19750830_S460</name>
    <dbReference type="NCBI Taxonomy" id="2486237"/>
    <lineage>
        <taxon>Bacteria</taxon>
        <taxon>Bacillati</taxon>
        <taxon>Cyanobacteriota</taxon>
        <taxon>Cyanophyceae</taxon>
        <taxon>Oscillatoriophycideae</taxon>
        <taxon>Chroococcales</taxon>
        <taxon>Microcystaceae</taxon>
        <taxon>Microcystis</taxon>
    </lineage>
</organism>
<comment type="caution">
    <text evidence="3">The sequence shown here is derived from an EMBL/GenBank/DDBJ whole genome shotgun (WGS) entry which is preliminary data.</text>
</comment>
<evidence type="ECO:0000256" key="1">
    <source>
        <dbReference type="SAM" id="MobiDB-lite"/>
    </source>
</evidence>
<feature type="region of interest" description="Disordered" evidence="1">
    <location>
        <begin position="242"/>
        <end position="279"/>
    </location>
</feature>
<dbReference type="EMBL" id="SFAN01000085">
    <property type="protein sequence ID" value="TRV22266.1"/>
    <property type="molecule type" value="Genomic_DNA"/>
</dbReference>
<keyword evidence="2" id="KW-1133">Transmembrane helix</keyword>
<evidence type="ECO:0008006" key="5">
    <source>
        <dbReference type="Google" id="ProtNLM"/>
    </source>
</evidence>
<evidence type="ECO:0000313" key="4">
    <source>
        <dbReference type="Proteomes" id="UP000320730"/>
    </source>
</evidence>
<accession>A0A552LPX4</accession>
<evidence type="ECO:0000313" key="3">
    <source>
        <dbReference type="EMBL" id="TRV22266.1"/>
    </source>
</evidence>
<dbReference type="AlphaFoldDB" id="A0A552LPX4"/>
<proteinExistence type="predicted"/>
<evidence type="ECO:0000256" key="2">
    <source>
        <dbReference type="SAM" id="Phobius"/>
    </source>
</evidence>
<keyword evidence="2" id="KW-0812">Transmembrane</keyword>
<name>A0A552LPX4_9CHRO</name>
<sequence length="402" mass="42785">MRFYLEYINHLGSLQKKSAHRPLQAGFTITEVLLAGLMMLIAVLVSGIGLINLLRSNYLANADSEIQNNLNRTLEFVSDDLRRAIIIANSEIAITSTKVPTGARAVLAFQIPDPNNPSLPLGEQIIYYTQNRQAGDSLTGLVLWRYGPNLDANGNYDINSWQHSPVTDMLAAAADNPCPTSFNRIPAASSAVEGFYTCVRQGGGNQVILNANAQVKMTTNEEVNYSVSTGVFPRTCETFCMGSPDPSPSPSPDPSPTPSPTPSPPFYRRPGSGATKPTLPILTVPATVTATVIQGTTCTFSSSPPHCGVVTAPDKDLPGVPEGALGSPVPANAGDGIVVSVNGLRNAYENPNAQTVDVYTSDSSLPPGINITPLTDKQILFVFTTKTTPPTSYQILVTIEPQ</sequence>
<feature type="compositionally biased region" description="Pro residues" evidence="1">
    <location>
        <begin position="245"/>
        <end position="267"/>
    </location>
</feature>